<dbReference type="InterPro" id="IPR010095">
    <property type="entry name" value="Cas12f1-like_TNB"/>
</dbReference>
<feature type="non-terminal residue" evidence="4">
    <location>
        <position position="1"/>
    </location>
</feature>
<feature type="domain" description="Cas12f1-like TNB" evidence="3">
    <location>
        <begin position="391"/>
        <end position="461"/>
    </location>
</feature>
<feature type="non-terminal residue" evidence="4">
    <location>
        <position position="601"/>
    </location>
</feature>
<name>T0ZT96_9ZZZZ</name>
<dbReference type="AlphaFoldDB" id="T0ZT96"/>
<accession>T0ZT96</accession>
<feature type="region of interest" description="Disordered" evidence="2">
    <location>
        <begin position="495"/>
        <end position="550"/>
    </location>
</feature>
<feature type="compositionally biased region" description="Polar residues" evidence="2">
    <location>
        <begin position="505"/>
        <end position="524"/>
    </location>
</feature>
<sequence>DLTTKLGERMLVAHYKKSDLSKLASGVDAAGKALPAKAYMAGRRLGWACPKAPGVYLPDRFRRTVEEQVVRRLRQSVWLASVVDGLIETWPANPLQRTEVEWGSMWKALPDGVDKATVRNRTRQIATYLAKHSVMPKGLCALEPEVKFGPSLALAAADSQMVTIARTSPTGALLRVRLPQKARPTTMSMWTWVVIPVAIPNQVPPDTKLKTPSLRLVDNRVLVDLPWIQASPPARRSGHPIGLGFDWGVNTFITAAIGYLDDRGDVHSDGKPFAFRVDGASAKVHRLRRQREVLAAKIAQLKKLAGGHPSGSRPRTLLEAKAARYQSEVDAVSSRQTHLNHEIAWAGARWLVDQALANATTVIYAEDLRTMESSGLGRKTNTRVANAVRSELLEALGHLGKRAGIAVVTVPARGTSANCPRCLAKLHHCPSPDRAGESGHKWSICRSCGLSADRDHAAAERIVSRGLAAQEHLVLDRSSGSFDCRNAIDVRVRRTLRPKRAGQGEQRSTHSSSFPRVRLTNSDPATPRPCGLVHQRPAGTHPTGPASSASEVIAMQNLPTQRCRAARYRRTVGRGFHRNAYSTPVVPRPQWTQTRDYLTST</sequence>
<proteinExistence type="predicted"/>
<reference evidence="4" key="2">
    <citation type="journal article" date="2014" name="ISME J.">
        <title>Microbial stratification in low pH oxic and suboxic macroscopic growths along an acid mine drainage.</title>
        <authorList>
            <person name="Mendez-Garcia C."/>
            <person name="Mesa V."/>
            <person name="Sprenger R.R."/>
            <person name="Richter M."/>
            <person name="Diez M.S."/>
            <person name="Solano J."/>
            <person name="Bargiela R."/>
            <person name="Golyshina O.V."/>
            <person name="Manteca A."/>
            <person name="Ramos J.L."/>
            <person name="Gallego J.R."/>
            <person name="Llorente I."/>
            <person name="Martins Dos Santos V.A."/>
            <person name="Jensen O.N."/>
            <person name="Pelaez A.I."/>
            <person name="Sanchez J."/>
            <person name="Ferrer M."/>
        </authorList>
    </citation>
    <scope>NUCLEOTIDE SEQUENCE</scope>
</reference>
<reference evidence="4" key="1">
    <citation type="submission" date="2013-08" db="EMBL/GenBank/DDBJ databases">
        <authorList>
            <person name="Mendez C."/>
            <person name="Richter M."/>
            <person name="Ferrer M."/>
            <person name="Sanchez J."/>
        </authorList>
    </citation>
    <scope>NUCLEOTIDE SEQUENCE</scope>
</reference>
<dbReference type="GO" id="GO:0003677">
    <property type="term" value="F:DNA binding"/>
    <property type="evidence" value="ECO:0007669"/>
    <property type="project" value="UniProtKB-KW"/>
</dbReference>
<keyword evidence="1" id="KW-0238">DNA-binding</keyword>
<evidence type="ECO:0000313" key="4">
    <source>
        <dbReference type="EMBL" id="EQD47782.1"/>
    </source>
</evidence>
<evidence type="ECO:0000256" key="1">
    <source>
        <dbReference type="ARBA" id="ARBA00023125"/>
    </source>
</evidence>
<evidence type="ECO:0000259" key="3">
    <source>
        <dbReference type="Pfam" id="PF07282"/>
    </source>
</evidence>
<organism evidence="4">
    <name type="scientific">mine drainage metagenome</name>
    <dbReference type="NCBI Taxonomy" id="410659"/>
    <lineage>
        <taxon>unclassified sequences</taxon>
        <taxon>metagenomes</taxon>
        <taxon>ecological metagenomes</taxon>
    </lineage>
</organism>
<evidence type="ECO:0000256" key="2">
    <source>
        <dbReference type="SAM" id="MobiDB-lite"/>
    </source>
</evidence>
<dbReference type="Pfam" id="PF07282">
    <property type="entry name" value="Cas12f1-like_TNB"/>
    <property type="match status" value="1"/>
</dbReference>
<comment type="caution">
    <text evidence="4">The sequence shown here is derived from an EMBL/GenBank/DDBJ whole genome shotgun (WGS) entry which is preliminary data.</text>
</comment>
<gene>
    <name evidence="4" type="ORF">B1B_12169</name>
</gene>
<dbReference type="EMBL" id="AUZY01007960">
    <property type="protein sequence ID" value="EQD47782.1"/>
    <property type="molecule type" value="Genomic_DNA"/>
</dbReference>
<protein>
    <submittedName>
        <fullName evidence="4">Transposase IS605 OrfB</fullName>
    </submittedName>
</protein>